<dbReference type="InterPro" id="IPR046960">
    <property type="entry name" value="PPR_At4g14850-like_plant"/>
</dbReference>
<dbReference type="Pfam" id="PF12854">
    <property type="entry name" value="PPR_1"/>
    <property type="match status" value="1"/>
</dbReference>
<dbReference type="Proteomes" id="UP000886520">
    <property type="component" value="Chromosome 4"/>
</dbReference>
<dbReference type="Gene3D" id="1.25.40.10">
    <property type="entry name" value="Tetratricopeptide repeat domain"/>
    <property type="match status" value="3"/>
</dbReference>
<feature type="repeat" description="PPR" evidence="2">
    <location>
        <begin position="89"/>
        <end position="123"/>
    </location>
</feature>
<dbReference type="AlphaFoldDB" id="A0A9D4V8P3"/>
<dbReference type="GO" id="GO:0003723">
    <property type="term" value="F:RNA binding"/>
    <property type="evidence" value="ECO:0007669"/>
    <property type="project" value="InterPro"/>
</dbReference>
<dbReference type="PANTHER" id="PTHR47926:SF382">
    <property type="entry name" value="PENTACOTRIPEPTIDE-REPEAT REGION OF PRORP DOMAIN-CONTAINING PROTEIN"/>
    <property type="match status" value="1"/>
</dbReference>
<dbReference type="GO" id="GO:0009451">
    <property type="term" value="P:RNA modification"/>
    <property type="evidence" value="ECO:0007669"/>
    <property type="project" value="InterPro"/>
</dbReference>
<dbReference type="Pfam" id="PF13041">
    <property type="entry name" value="PPR_2"/>
    <property type="match status" value="2"/>
</dbReference>
<accession>A0A9D4V8P3</accession>
<dbReference type="InterPro" id="IPR011990">
    <property type="entry name" value="TPR-like_helical_dom_sf"/>
</dbReference>
<comment type="caution">
    <text evidence="3">The sequence shown here is derived from an EMBL/GenBank/DDBJ whole genome shotgun (WGS) entry which is preliminary data.</text>
</comment>
<evidence type="ECO:0000313" key="3">
    <source>
        <dbReference type="EMBL" id="KAI5081261.1"/>
    </source>
</evidence>
<evidence type="ECO:0000256" key="1">
    <source>
        <dbReference type="ARBA" id="ARBA00022737"/>
    </source>
</evidence>
<keyword evidence="4" id="KW-1185">Reference proteome</keyword>
<keyword evidence="1" id="KW-0677">Repeat</keyword>
<evidence type="ECO:0000313" key="4">
    <source>
        <dbReference type="Proteomes" id="UP000886520"/>
    </source>
</evidence>
<dbReference type="InterPro" id="IPR002885">
    <property type="entry name" value="PPR_rpt"/>
</dbReference>
<feature type="repeat" description="PPR" evidence="2">
    <location>
        <begin position="124"/>
        <end position="158"/>
    </location>
</feature>
<name>A0A9D4V8P3_ADICA</name>
<evidence type="ECO:0008006" key="5">
    <source>
        <dbReference type="Google" id="ProtNLM"/>
    </source>
</evidence>
<dbReference type="NCBIfam" id="TIGR00756">
    <property type="entry name" value="PPR"/>
    <property type="match status" value="3"/>
</dbReference>
<feature type="repeat" description="PPR" evidence="2">
    <location>
        <begin position="191"/>
        <end position="225"/>
    </location>
</feature>
<gene>
    <name evidence="3" type="ORF">GOP47_0004444</name>
</gene>
<protein>
    <recommendedName>
        <fullName evidence="5">Pentatricopeptide repeat-containing protein</fullName>
    </recommendedName>
</protein>
<sequence length="354" mass="38619">MLVGEEALDCFDHMQGDGIRPNAVTYISVLKAYATLRDLEKGKKIHDKVAKQGLLQDHIELGTALLDMYAKCGDLPKAQSVLDSLPSRDVISWNALIAGYAQEGQGEQALICFDRMQHEGIFPDTTTYACILKACASIGAADKGKEIHDAIEKQGLLQSDIMVGNAVVDMYAKCGALSKAQEVLEKLPSRDVVTWNALITGFAQEGQGEQAVCCFEHMEREGIFPDAVTFLCMLNVCSHLGLVEEGYSTFLKMGTKYGVNPNPECFTCIVDLFGRAGHLEKAVQLIHEMPTFDCSANWIALLGACRKWGDVEVGRLAFEQAARESKFHGPACVLMSDIYAAAGMQENAKIIKAN</sequence>
<feature type="repeat" description="PPR" evidence="2">
    <location>
        <begin position="262"/>
        <end position="296"/>
    </location>
</feature>
<evidence type="ECO:0000256" key="2">
    <source>
        <dbReference type="PROSITE-ProRule" id="PRU00708"/>
    </source>
</evidence>
<proteinExistence type="predicted"/>
<dbReference type="Pfam" id="PF13812">
    <property type="entry name" value="PPR_3"/>
    <property type="match status" value="1"/>
</dbReference>
<dbReference type="SUPFAM" id="SSF81901">
    <property type="entry name" value="HCP-like"/>
    <property type="match status" value="1"/>
</dbReference>
<reference evidence="3" key="1">
    <citation type="submission" date="2021-01" db="EMBL/GenBank/DDBJ databases">
        <title>Adiantum capillus-veneris genome.</title>
        <authorList>
            <person name="Fang Y."/>
            <person name="Liao Q."/>
        </authorList>
    </citation>
    <scope>NUCLEOTIDE SEQUENCE</scope>
    <source>
        <strain evidence="3">H3</strain>
        <tissue evidence="3">Leaf</tissue>
    </source>
</reference>
<dbReference type="FunFam" id="1.25.40.10:FF:000344">
    <property type="entry name" value="Pentatricopeptide repeat-containing protein"/>
    <property type="match status" value="1"/>
</dbReference>
<feature type="repeat" description="PPR" evidence="2">
    <location>
        <begin position="22"/>
        <end position="56"/>
    </location>
</feature>
<dbReference type="PROSITE" id="PS51375">
    <property type="entry name" value="PPR"/>
    <property type="match status" value="5"/>
</dbReference>
<dbReference type="OrthoDB" id="185373at2759"/>
<dbReference type="FunFam" id="1.25.40.10:FF:000090">
    <property type="entry name" value="Pentatricopeptide repeat-containing protein, chloroplastic"/>
    <property type="match status" value="1"/>
</dbReference>
<organism evidence="3 4">
    <name type="scientific">Adiantum capillus-veneris</name>
    <name type="common">Maidenhair fern</name>
    <dbReference type="NCBI Taxonomy" id="13818"/>
    <lineage>
        <taxon>Eukaryota</taxon>
        <taxon>Viridiplantae</taxon>
        <taxon>Streptophyta</taxon>
        <taxon>Embryophyta</taxon>
        <taxon>Tracheophyta</taxon>
        <taxon>Polypodiopsida</taxon>
        <taxon>Polypodiidae</taxon>
        <taxon>Polypodiales</taxon>
        <taxon>Pteridineae</taxon>
        <taxon>Pteridaceae</taxon>
        <taxon>Vittarioideae</taxon>
        <taxon>Adiantum</taxon>
    </lineage>
</organism>
<dbReference type="PANTHER" id="PTHR47926">
    <property type="entry name" value="PENTATRICOPEPTIDE REPEAT-CONTAINING PROTEIN"/>
    <property type="match status" value="1"/>
</dbReference>
<dbReference type="EMBL" id="JABFUD020000004">
    <property type="protein sequence ID" value="KAI5081261.1"/>
    <property type="molecule type" value="Genomic_DNA"/>
</dbReference>